<dbReference type="CDD" id="cd11648">
    <property type="entry name" value="RsmI"/>
    <property type="match status" value="1"/>
</dbReference>
<feature type="domain" description="Tetrapyrrole methylase" evidence="7">
    <location>
        <begin position="4"/>
        <end position="207"/>
    </location>
</feature>
<dbReference type="PIRSF" id="PIRSF005917">
    <property type="entry name" value="MTase_YraL"/>
    <property type="match status" value="1"/>
</dbReference>
<dbReference type="Gene3D" id="3.30.950.10">
    <property type="entry name" value="Methyltransferase, Cobalt-precorrin-4 Transmethylase, Domain 2"/>
    <property type="match status" value="1"/>
</dbReference>
<dbReference type="EC" id="2.1.1.198" evidence="6"/>
<keyword evidence="3 6" id="KW-0489">Methyltransferase</keyword>
<dbReference type="PANTHER" id="PTHR46111:SF1">
    <property type="entry name" value="RIBOSOMAL RNA SMALL SUBUNIT METHYLTRANSFERASE I"/>
    <property type="match status" value="1"/>
</dbReference>
<evidence type="ECO:0000256" key="4">
    <source>
        <dbReference type="ARBA" id="ARBA00022679"/>
    </source>
</evidence>
<name>A0A6J4M6T4_9ACTN</name>
<dbReference type="NCBIfam" id="TIGR00096">
    <property type="entry name" value="16S rRNA (cytidine(1402)-2'-O)-methyltransferase"/>
    <property type="match status" value="1"/>
</dbReference>
<dbReference type="FunFam" id="3.40.1010.10:FF:000007">
    <property type="entry name" value="Ribosomal RNA small subunit methyltransferase I"/>
    <property type="match status" value="1"/>
</dbReference>
<keyword evidence="2 6" id="KW-0698">rRNA processing</keyword>
<dbReference type="InterPro" id="IPR008189">
    <property type="entry name" value="rRNA_ssu_MeTfrase_I"/>
</dbReference>
<dbReference type="SUPFAM" id="SSF53790">
    <property type="entry name" value="Tetrapyrrole methylase"/>
    <property type="match status" value="1"/>
</dbReference>
<dbReference type="AlphaFoldDB" id="A0A6J4M6T4"/>
<dbReference type="GO" id="GO:0070677">
    <property type="term" value="F:rRNA (cytosine-2'-O-)-methyltransferase activity"/>
    <property type="evidence" value="ECO:0007669"/>
    <property type="project" value="UniProtKB-UniRule"/>
</dbReference>
<organism evidence="8">
    <name type="scientific">uncultured Nocardioidaceae bacterium</name>
    <dbReference type="NCBI Taxonomy" id="253824"/>
    <lineage>
        <taxon>Bacteria</taxon>
        <taxon>Bacillati</taxon>
        <taxon>Actinomycetota</taxon>
        <taxon>Actinomycetes</taxon>
        <taxon>Propionibacteriales</taxon>
        <taxon>Nocardioidaceae</taxon>
        <taxon>environmental samples</taxon>
    </lineage>
</organism>
<evidence type="ECO:0000259" key="7">
    <source>
        <dbReference type="Pfam" id="PF00590"/>
    </source>
</evidence>
<dbReference type="FunFam" id="3.30.950.10:FF:000003">
    <property type="entry name" value="Ribosomal RNA small subunit methyltransferase I"/>
    <property type="match status" value="1"/>
</dbReference>
<evidence type="ECO:0000256" key="3">
    <source>
        <dbReference type="ARBA" id="ARBA00022603"/>
    </source>
</evidence>
<dbReference type="Pfam" id="PF00590">
    <property type="entry name" value="TP_methylase"/>
    <property type="match status" value="1"/>
</dbReference>
<dbReference type="EMBL" id="CADCUG010000137">
    <property type="protein sequence ID" value="CAA9351764.1"/>
    <property type="molecule type" value="Genomic_DNA"/>
</dbReference>
<evidence type="ECO:0000256" key="6">
    <source>
        <dbReference type="HAMAP-Rule" id="MF_01877"/>
    </source>
</evidence>
<dbReference type="Gene3D" id="3.40.1010.10">
    <property type="entry name" value="Cobalt-precorrin-4 Transmethylase, Domain 1"/>
    <property type="match status" value="1"/>
</dbReference>
<comment type="subcellular location">
    <subcellularLocation>
        <location evidence="6">Cytoplasm</location>
    </subcellularLocation>
</comment>
<keyword evidence="4 6" id="KW-0808">Transferase</keyword>
<keyword evidence="1 6" id="KW-0963">Cytoplasm</keyword>
<evidence type="ECO:0000256" key="1">
    <source>
        <dbReference type="ARBA" id="ARBA00022490"/>
    </source>
</evidence>
<dbReference type="InterPro" id="IPR014777">
    <property type="entry name" value="4pyrrole_Mease_sub1"/>
</dbReference>
<reference evidence="8" key="1">
    <citation type="submission" date="2020-02" db="EMBL/GenBank/DDBJ databases">
        <authorList>
            <person name="Meier V. D."/>
        </authorList>
    </citation>
    <scope>NUCLEOTIDE SEQUENCE</scope>
    <source>
        <strain evidence="8">AVDCRST_MAG29</strain>
    </source>
</reference>
<comment type="similarity">
    <text evidence="6">Belongs to the methyltransferase superfamily. RsmI family.</text>
</comment>
<sequence length="290" mass="30660">MTGTLVLAATPIGQVADASGRLGRVLEQAAVVAAEDTRRLRRLLDELGVTPGGRVVSFFDGNEERRTPELLDVLLGGEDVVVVTDAGMPSVSDPGYRLVAAAVAAEVAVTVVPGPSAVTTALVVSGLPVDRFCFEGFLPRKAGERARRLAELAGEPRTMVFFEAPHRTQATLQALADTFGAERRAAVCRELTKTYEEVRRGGLDELAGWAAGGVRGEVTLVVQGAPAASPVADEEVVARVAELEQQGSSRRDAIATVAAETGVRRRAVYDLVHRAGRCRSRAAGTRRARP</sequence>
<dbReference type="InterPro" id="IPR035996">
    <property type="entry name" value="4pyrrol_Methylase_sf"/>
</dbReference>
<comment type="catalytic activity">
    <reaction evidence="6">
        <text>cytidine(1402) in 16S rRNA + S-adenosyl-L-methionine = 2'-O-methylcytidine(1402) in 16S rRNA + S-adenosyl-L-homocysteine + H(+)</text>
        <dbReference type="Rhea" id="RHEA:42924"/>
        <dbReference type="Rhea" id="RHEA-COMP:10285"/>
        <dbReference type="Rhea" id="RHEA-COMP:10286"/>
        <dbReference type="ChEBI" id="CHEBI:15378"/>
        <dbReference type="ChEBI" id="CHEBI:57856"/>
        <dbReference type="ChEBI" id="CHEBI:59789"/>
        <dbReference type="ChEBI" id="CHEBI:74495"/>
        <dbReference type="ChEBI" id="CHEBI:82748"/>
        <dbReference type="EC" id="2.1.1.198"/>
    </reaction>
</comment>
<keyword evidence="5 6" id="KW-0949">S-adenosyl-L-methionine</keyword>
<dbReference type="InterPro" id="IPR000878">
    <property type="entry name" value="4pyrrol_Mease"/>
</dbReference>
<protein>
    <recommendedName>
        <fullName evidence="6">Ribosomal RNA small subunit methyltransferase I</fullName>
        <ecNumber evidence="6">2.1.1.198</ecNumber>
    </recommendedName>
    <alternativeName>
        <fullName evidence="6">16S rRNA 2'-O-ribose C1402 methyltransferase</fullName>
    </alternativeName>
    <alternativeName>
        <fullName evidence="6">rRNA (cytidine-2'-O-)-methyltransferase RsmI</fullName>
    </alternativeName>
</protein>
<evidence type="ECO:0000256" key="5">
    <source>
        <dbReference type="ARBA" id="ARBA00022691"/>
    </source>
</evidence>
<comment type="function">
    <text evidence="6">Catalyzes the 2'-O-methylation of the ribose of cytidine 1402 (C1402) in 16S rRNA.</text>
</comment>
<accession>A0A6J4M6T4</accession>
<proteinExistence type="inferred from homology"/>
<dbReference type="PANTHER" id="PTHR46111">
    <property type="entry name" value="RIBOSOMAL RNA SMALL SUBUNIT METHYLTRANSFERASE I"/>
    <property type="match status" value="1"/>
</dbReference>
<gene>
    <name evidence="6" type="primary">rsmI</name>
    <name evidence="8" type="ORF">AVDCRST_MAG29-2296</name>
</gene>
<dbReference type="InterPro" id="IPR014776">
    <property type="entry name" value="4pyrrole_Mease_sub2"/>
</dbReference>
<dbReference type="GO" id="GO:0005737">
    <property type="term" value="C:cytoplasm"/>
    <property type="evidence" value="ECO:0007669"/>
    <property type="project" value="UniProtKB-SubCell"/>
</dbReference>
<dbReference type="HAMAP" id="MF_01877">
    <property type="entry name" value="16SrRNA_methyltr_I"/>
    <property type="match status" value="1"/>
</dbReference>
<evidence type="ECO:0000313" key="8">
    <source>
        <dbReference type="EMBL" id="CAA9351764.1"/>
    </source>
</evidence>
<evidence type="ECO:0000256" key="2">
    <source>
        <dbReference type="ARBA" id="ARBA00022552"/>
    </source>
</evidence>